<keyword evidence="8 13" id="KW-0401">Integrin</keyword>
<keyword evidence="4" id="KW-0732">Signal</keyword>
<evidence type="ECO:0000313" key="17">
    <source>
        <dbReference type="EMBL" id="KAL3307550.1"/>
    </source>
</evidence>
<comment type="subcellular location">
    <subcellularLocation>
        <location evidence="1 13">Membrane</location>
        <topology evidence="1 13">Single-pass type I membrane protein</topology>
    </subcellularLocation>
</comment>
<dbReference type="InterPro" id="IPR032695">
    <property type="entry name" value="Integrin_dom_sf"/>
</dbReference>
<name>A0ABD2PJB8_9PLAT</name>
<dbReference type="Pfam" id="PF20806">
    <property type="entry name" value="Integrin_A_Ig_3"/>
    <property type="match status" value="1"/>
</dbReference>
<dbReference type="GO" id="GO:0016020">
    <property type="term" value="C:membrane"/>
    <property type="evidence" value="ECO:0007669"/>
    <property type="project" value="UniProtKB-SubCell"/>
</dbReference>
<evidence type="ECO:0000256" key="5">
    <source>
        <dbReference type="ARBA" id="ARBA00022737"/>
    </source>
</evidence>
<dbReference type="SUPFAM" id="SSF69179">
    <property type="entry name" value="Integrin domains"/>
    <property type="match status" value="2"/>
</dbReference>
<feature type="domain" description="Integrin alpha second immunoglobulin-like" evidence="15">
    <location>
        <begin position="299"/>
        <end position="433"/>
    </location>
</feature>
<keyword evidence="7" id="KW-1133">Transmembrane helix</keyword>
<dbReference type="InterPro" id="IPR028994">
    <property type="entry name" value="Integrin_alpha_N"/>
</dbReference>
<keyword evidence="18" id="KW-1185">Reference proteome</keyword>
<dbReference type="Gene3D" id="2.130.10.130">
    <property type="entry name" value="Integrin alpha, N-terminal"/>
    <property type="match status" value="1"/>
</dbReference>
<evidence type="ECO:0000256" key="13">
    <source>
        <dbReference type="RuleBase" id="RU003762"/>
    </source>
</evidence>
<feature type="non-terminal residue" evidence="17">
    <location>
        <position position="1"/>
    </location>
</feature>
<evidence type="ECO:0000256" key="6">
    <source>
        <dbReference type="ARBA" id="ARBA00022889"/>
    </source>
</evidence>
<protein>
    <submittedName>
        <fullName evidence="17">Integrin, alpha</fullName>
    </submittedName>
</protein>
<keyword evidence="3" id="KW-0812">Transmembrane</keyword>
<dbReference type="InterPro" id="IPR048286">
    <property type="entry name" value="Integrin_alpha_Ig-like_3"/>
</dbReference>
<evidence type="ECO:0000259" key="15">
    <source>
        <dbReference type="Pfam" id="PF20805"/>
    </source>
</evidence>
<dbReference type="PROSITE" id="PS51470">
    <property type="entry name" value="FG_GAP"/>
    <property type="match status" value="1"/>
</dbReference>
<feature type="domain" description="Integrin alpha third immunoglobulin-like" evidence="16">
    <location>
        <begin position="484"/>
        <end position="526"/>
    </location>
</feature>
<dbReference type="Gene3D" id="2.60.40.1530">
    <property type="entry name" value="ntegrin, alpha v. Chain A, domain 4"/>
    <property type="match status" value="1"/>
</dbReference>
<dbReference type="Proteomes" id="UP001626550">
    <property type="component" value="Unassembled WGS sequence"/>
</dbReference>
<dbReference type="Gene3D" id="2.60.40.1510">
    <property type="entry name" value="ntegrin, alpha v. Chain A, domain 3"/>
    <property type="match status" value="1"/>
</dbReference>
<dbReference type="GO" id="GO:0007229">
    <property type="term" value="P:integrin-mediated signaling pathway"/>
    <property type="evidence" value="ECO:0007669"/>
    <property type="project" value="UniProtKB-KW"/>
</dbReference>
<sequence>HGRFGHSLANLGDVDGDGTEDLAVGCPFCKLGDSKETGAVFIYLGNKSTNPIQDSPMQVIFPEEFSKDLSQATVCEDTWEEVDTKARPFRAFGWSLSGDFDMDKNRSPDLIVGDMLSSQVVVVKSRSLIWFENAEWNVEHDRVLLWKGPEDTYCSHPCKFILHLTAVIRGRRDFLENLENDLFLKVTVDLDSQIETEHEKRLGDSSNSTSVTATGPSVTERMVPVRLLRESSRRISLLNLVVEPKLRAVRGNKWQPLLVNATIEPFSGKEEVVNWTLHPYLGKREFHSPIMHFANDECSNNVCRSDLQVVIYDISQGIANSSVIFFGETPFSRNVSVRVRNLGENAYKAKLQLLVPKQLSVAPPNGMTCVGEDGDNVQVVSCSLGDPLRTTGPSYAGFVFQLNVANAFKQKNVTLAPNSMMISAQVSSGNPDLNLFNNEARWTYELIYESKIQITSASADKTTVDERNRTVNIIPRTRVFPSMIGPEVKHVYLVTNEGPSPLENIWVNISVPMFTKSGERLLYILDEISYDADSVVSLSPKVRSVFLLSFPD</sequence>
<dbReference type="Pfam" id="PF01839">
    <property type="entry name" value="FG-GAP"/>
    <property type="match status" value="1"/>
</dbReference>
<dbReference type="InterPro" id="IPR013519">
    <property type="entry name" value="Int_alpha_beta-p"/>
</dbReference>
<dbReference type="PANTHER" id="PTHR23220">
    <property type="entry name" value="INTEGRIN ALPHA"/>
    <property type="match status" value="1"/>
</dbReference>
<evidence type="ECO:0000256" key="3">
    <source>
        <dbReference type="ARBA" id="ARBA00022692"/>
    </source>
</evidence>
<dbReference type="InterPro" id="IPR000413">
    <property type="entry name" value="Integrin_alpha"/>
</dbReference>
<evidence type="ECO:0000256" key="10">
    <source>
        <dbReference type="ARBA" id="ARBA00023170"/>
    </source>
</evidence>
<comment type="caution">
    <text evidence="17">The sequence shown here is derived from an EMBL/GenBank/DDBJ whole genome shotgun (WGS) entry which is preliminary data.</text>
</comment>
<evidence type="ECO:0000256" key="8">
    <source>
        <dbReference type="ARBA" id="ARBA00023037"/>
    </source>
</evidence>
<evidence type="ECO:0000256" key="2">
    <source>
        <dbReference type="ARBA" id="ARBA00008054"/>
    </source>
</evidence>
<keyword evidence="10 13" id="KW-0675">Receptor</keyword>
<reference evidence="17 18" key="1">
    <citation type="submission" date="2024-11" db="EMBL/GenBank/DDBJ databases">
        <title>Adaptive evolution of stress response genes in parasites aligns with host niche diversity.</title>
        <authorList>
            <person name="Hahn C."/>
            <person name="Resl P."/>
        </authorList>
    </citation>
    <scope>NUCLEOTIDE SEQUENCE [LARGE SCALE GENOMIC DNA]</scope>
    <source>
        <strain evidence="17">EGGRZ-B1_66</strain>
        <tissue evidence="17">Body</tissue>
    </source>
</reference>
<keyword evidence="5" id="KW-0677">Repeat</keyword>
<dbReference type="SMART" id="SM00191">
    <property type="entry name" value="Int_alpha"/>
    <property type="match status" value="2"/>
</dbReference>
<dbReference type="InterPro" id="IPR048285">
    <property type="entry name" value="Integrin_alpha_Ig-like_2"/>
</dbReference>
<feature type="repeat" description="FG-GAP" evidence="12">
    <location>
        <begin position="1"/>
        <end position="52"/>
    </location>
</feature>
<evidence type="ECO:0000256" key="4">
    <source>
        <dbReference type="ARBA" id="ARBA00022729"/>
    </source>
</evidence>
<dbReference type="InterPro" id="IPR013517">
    <property type="entry name" value="FG-GAP"/>
</dbReference>
<accession>A0ABD2PJB8</accession>
<dbReference type="GO" id="GO:0007155">
    <property type="term" value="P:cell adhesion"/>
    <property type="evidence" value="ECO:0007669"/>
    <property type="project" value="UniProtKB-KW"/>
</dbReference>
<proteinExistence type="inferred from homology"/>
<keyword evidence="11" id="KW-0325">Glycoprotein</keyword>
<comment type="similarity">
    <text evidence="2 13">Belongs to the integrin alpha chain family.</text>
</comment>
<keyword evidence="6 13" id="KW-0130">Cell adhesion</keyword>
<dbReference type="PANTHER" id="PTHR23220:SF133">
    <property type="entry name" value="INTEGRIN ALPHA-PS2"/>
    <property type="match status" value="1"/>
</dbReference>
<keyword evidence="9" id="KW-0472">Membrane</keyword>
<dbReference type="PRINTS" id="PR01185">
    <property type="entry name" value="INTEGRINA"/>
</dbReference>
<feature type="region of interest" description="Disordered" evidence="14">
    <location>
        <begin position="197"/>
        <end position="216"/>
    </location>
</feature>
<evidence type="ECO:0000256" key="9">
    <source>
        <dbReference type="ARBA" id="ARBA00023136"/>
    </source>
</evidence>
<organism evidence="17 18">
    <name type="scientific">Cichlidogyrus casuarinus</name>
    <dbReference type="NCBI Taxonomy" id="1844966"/>
    <lineage>
        <taxon>Eukaryota</taxon>
        <taxon>Metazoa</taxon>
        <taxon>Spiralia</taxon>
        <taxon>Lophotrochozoa</taxon>
        <taxon>Platyhelminthes</taxon>
        <taxon>Monogenea</taxon>
        <taxon>Monopisthocotylea</taxon>
        <taxon>Dactylogyridea</taxon>
        <taxon>Ancyrocephalidae</taxon>
        <taxon>Cichlidogyrus</taxon>
    </lineage>
</organism>
<evidence type="ECO:0000313" key="18">
    <source>
        <dbReference type="Proteomes" id="UP001626550"/>
    </source>
</evidence>
<evidence type="ECO:0000256" key="1">
    <source>
        <dbReference type="ARBA" id="ARBA00004479"/>
    </source>
</evidence>
<dbReference type="AlphaFoldDB" id="A0ABD2PJB8"/>
<feature type="compositionally biased region" description="Polar residues" evidence="14">
    <location>
        <begin position="204"/>
        <end position="216"/>
    </location>
</feature>
<evidence type="ECO:0000256" key="11">
    <source>
        <dbReference type="ARBA" id="ARBA00023180"/>
    </source>
</evidence>
<dbReference type="EMBL" id="JBJKFK010007077">
    <property type="protein sequence ID" value="KAL3307550.1"/>
    <property type="molecule type" value="Genomic_DNA"/>
</dbReference>
<dbReference type="Pfam" id="PF20805">
    <property type="entry name" value="Integrin_A_Ig_2"/>
    <property type="match status" value="1"/>
</dbReference>
<evidence type="ECO:0000259" key="16">
    <source>
        <dbReference type="Pfam" id="PF20806"/>
    </source>
</evidence>
<dbReference type="SUPFAM" id="SSF69318">
    <property type="entry name" value="Integrin alpha N-terminal domain"/>
    <property type="match status" value="1"/>
</dbReference>
<evidence type="ECO:0000256" key="7">
    <source>
        <dbReference type="ARBA" id="ARBA00022989"/>
    </source>
</evidence>
<evidence type="ECO:0000256" key="12">
    <source>
        <dbReference type="PROSITE-ProRule" id="PRU00803"/>
    </source>
</evidence>
<gene>
    <name evidence="17" type="primary">ITGA9_3</name>
    <name evidence="17" type="ORF">Ciccas_013933</name>
</gene>
<evidence type="ECO:0000256" key="14">
    <source>
        <dbReference type="SAM" id="MobiDB-lite"/>
    </source>
</evidence>